<dbReference type="AlphaFoldDB" id="E6PQ85"/>
<evidence type="ECO:0000313" key="1">
    <source>
        <dbReference type="EMBL" id="CBH97089.1"/>
    </source>
</evidence>
<sequence length="156" mass="16855">MGETKMKTYQSFGALAKALIRVSERLPATLEVVAETSAELVKEMAKAKIGHYQAEVGPFPAWPELTQETQADRVRQGFTPNDPLLRSGDLRDSIESTAAPDGFLVGSQSEIAVYQELGTEHIPPRPFLAPALLESTPAILNQLGAAIERTLAGEKP</sequence>
<accession>E6PQ85</accession>
<comment type="caution">
    <text evidence="1">The sequence shown here is derived from an EMBL/GenBank/DDBJ whole genome shotgun (WGS) entry which is preliminary data.</text>
</comment>
<protein>
    <submittedName>
        <fullName evidence="1">Putative prophage protein</fullName>
    </submittedName>
</protein>
<gene>
    <name evidence="1" type="ORF">CARN2_1699</name>
</gene>
<proteinExistence type="predicted"/>
<name>E6PQ85_9ZZZZ</name>
<reference evidence="1" key="1">
    <citation type="submission" date="2009-10" db="EMBL/GenBank/DDBJ databases">
        <title>Diversity of trophic interactions inside an arsenic-rich microbial ecosystem.</title>
        <authorList>
            <person name="Bertin P.N."/>
            <person name="Heinrich-Salmeron A."/>
            <person name="Pelletier E."/>
            <person name="Goulhen-Chollet F."/>
            <person name="Arsene-Ploetze F."/>
            <person name="Gallien S."/>
            <person name="Calteau A."/>
            <person name="Vallenet D."/>
            <person name="Casiot C."/>
            <person name="Chane-Woon-Ming B."/>
            <person name="Giloteaux L."/>
            <person name="Barakat M."/>
            <person name="Bonnefoy V."/>
            <person name="Bruneel O."/>
            <person name="Chandler M."/>
            <person name="Cleiss J."/>
            <person name="Duran R."/>
            <person name="Elbaz-Poulichet F."/>
            <person name="Fonknechten N."/>
            <person name="Lauga B."/>
            <person name="Mornico D."/>
            <person name="Ortet P."/>
            <person name="Schaeffer C."/>
            <person name="Siguier P."/>
            <person name="Alexander Thil Smith A."/>
            <person name="Van Dorsselaer A."/>
            <person name="Weissenbach J."/>
            <person name="Medigue C."/>
            <person name="Le Paslier D."/>
        </authorList>
    </citation>
    <scope>NUCLEOTIDE SEQUENCE</scope>
</reference>
<organism evidence="1">
    <name type="scientific">mine drainage metagenome</name>
    <dbReference type="NCBI Taxonomy" id="410659"/>
    <lineage>
        <taxon>unclassified sequences</taxon>
        <taxon>metagenomes</taxon>
        <taxon>ecological metagenomes</taxon>
    </lineage>
</organism>
<dbReference type="EMBL" id="CABM01000041">
    <property type="protein sequence ID" value="CBH97089.1"/>
    <property type="molecule type" value="Genomic_DNA"/>
</dbReference>